<accession>A0ABW8SQ43</accession>
<protein>
    <submittedName>
        <fullName evidence="1">Uncharacterized protein</fullName>
    </submittedName>
</protein>
<dbReference type="EMBL" id="JBJHZX010000045">
    <property type="protein sequence ID" value="MFL0198044.1"/>
    <property type="molecule type" value="Genomic_DNA"/>
</dbReference>
<gene>
    <name evidence="1" type="ORF">ACJDU8_21120</name>
</gene>
<reference evidence="1 2" key="1">
    <citation type="submission" date="2024-11" db="EMBL/GenBank/DDBJ databases">
        <authorList>
            <person name="Heng Y.C."/>
            <person name="Lim A.C.H."/>
            <person name="Lee J.K.Y."/>
            <person name="Kittelmann S."/>
        </authorList>
    </citation>
    <scope>NUCLEOTIDE SEQUENCE [LARGE SCALE GENOMIC DNA]</scope>
    <source>
        <strain evidence="1 2">WILCCON 0269</strain>
    </source>
</reference>
<keyword evidence="2" id="KW-1185">Reference proteome</keyword>
<dbReference type="Proteomes" id="UP001623660">
    <property type="component" value="Unassembled WGS sequence"/>
</dbReference>
<evidence type="ECO:0000313" key="2">
    <source>
        <dbReference type="Proteomes" id="UP001623660"/>
    </source>
</evidence>
<proteinExistence type="predicted"/>
<comment type="caution">
    <text evidence="1">The sequence shown here is derived from an EMBL/GenBank/DDBJ whole genome shotgun (WGS) entry which is preliminary data.</text>
</comment>
<evidence type="ECO:0000313" key="1">
    <source>
        <dbReference type="EMBL" id="MFL0198044.1"/>
    </source>
</evidence>
<sequence length="96" mass="11831">MYTLVYVLYRVYDLIETMIELVIVFFLMKWILKVAIEDIKESSAGTIYLMKMIHKNSKKDFIKFKNELYSAYKNYRLYREKKNQERKRKEGNNRNE</sequence>
<name>A0ABW8SQ43_9CLOT</name>
<organism evidence="1 2">
    <name type="scientific">Candidatus Clostridium eludens</name>
    <dbReference type="NCBI Taxonomy" id="3381663"/>
    <lineage>
        <taxon>Bacteria</taxon>
        <taxon>Bacillati</taxon>
        <taxon>Bacillota</taxon>
        <taxon>Clostridia</taxon>
        <taxon>Eubacteriales</taxon>
        <taxon>Clostridiaceae</taxon>
        <taxon>Clostridium</taxon>
    </lineage>
</organism>
<dbReference type="RefSeq" id="WP_406794152.1">
    <property type="nucleotide sequence ID" value="NZ_JBJHZX010000045.1"/>
</dbReference>